<dbReference type="InterPro" id="IPR051334">
    <property type="entry name" value="SRPK"/>
</dbReference>
<keyword evidence="4 9" id="KW-0547">Nucleotide-binding</keyword>
<dbReference type="PROSITE" id="PS00108">
    <property type="entry name" value="PROTEIN_KINASE_ST"/>
    <property type="match status" value="1"/>
</dbReference>
<dbReference type="PANTHER" id="PTHR47634:SF9">
    <property type="entry name" value="PROTEIN KINASE DOMAIN-CONTAINING PROTEIN-RELATED"/>
    <property type="match status" value="1"/>
</dbReference>
<dbReference type="InterPro" id="IPR011009">
    <property type="entry name" value="Kinase-like_dom_sf"/>
</dbReference>
<organism evidence="12 13">
    <name type="scientific">Heterodera trifolii</name>
    <dbReference type="NCBI Taxonomy" id="157864"/>
    <lineage>
        <taxon>Eukaryota</taxon>
        <taxon>Metazoa</taxon>
        <taxon>Ecdysozoa</taxon>
        <taxon>Nematoda</taxon>
        <taxon>Chromadorea</taxon>
        <taxon>Rhabditida</taxon>
        <taxon>Tylenchina</taxon>
        <taxon>Tylenchomorpha</taxon>
        <taxon>Tylenchoidea</taxon>
        <taxon>Heteroderidae</taxon>
        <taxon>Heteroderinae</taxon>
        <taxon>Heterodera</taxon>
    </lineage>
</organism>
<comment type="catalytic activity">
    <reaction evidence="8">
        <text>L-seryl-[protein] + ATP = O-phospho-L-seryl-[protein] + ADP + H(+)</text>
        <dbReference type="Rhea" id="RHEA:17989"/>
        <dbReference type="Rhea" id="RHEA-COMP:9863"/>
        <dbReference type="Rhea" id="RHEA-COMP:11604"/>
        <dbReference type="ChEBI" id="CHEBI:15378"/>
        <dbReference type="ChEBI" id="CHEBI:29999"/>
        <dbReference type="ChEBI" id="CHEBI:30616"/>
        <dbReference type="ChEBI" id="CHEBI:83421"/>
        <dbReference type="ChEBI" id="CHEBI:456216"/>
        <dbReference type="EC" id="2.7.11.1"/>
    </reaction>
</comment>
<dbReference type="InterPro" id="IPR008271">
    <property type="entry name" value="Ser/Thr_kinase_AS"/>
</dbReference>
<reference evidence="12 13" key="1">
    <citation type="submission" date="2024-10" db="EMBL/GenBank/DDBJ databases">
        <authorList>
            <person name="Kim D."/>
        </authorList>
    </citation>
    <scope>NUCLEOTIDE SEQUENCE [LARGE SCALE GENOMIC DNA]</scope>
    <source>
        <strain evidence="12">BH-2024</strain>
    </source>
</reference>
<dbReference type="Pfam" id="PF00069">
    <property type="entry name" value="Pkinase"/>
    <property type="match status" value="2"/>
</dbReference>
<keyword evidence="5" id="KW-0418">Kinase</keyword>
<evidence type="ECO:0000256" key="6">
    <source>
        <dbReference type="ARBA" id="ARBA00022840"/>
    </source>
</evidence>
<feature type="domain" description="Protein kinase" evidence="11">
    <location>
        <begin position="69"/>
        <end position="573"/>
    </location>
</feature>
<evidence type="ECO:0000256" key="3">
    <source>
        <dbReference type="ARBA" id="ARBA00022679"/>
    </source>
</evidence>
<proteinExistence type="predicted"/>
<evidence type="ECO:0000313" key="13">
    <source>
        <dbReference type="Proteomes" id="UP001620626"/>
    </source>
</evidence>
<keyword evidence="2" id="KW-0723">Serine/threonine-protein kinase</keyword>
<dbReference type="InterPro" id="IPR017441">
    <property type="entry name" value="Protein_kinase_ATP_BS"/>
</dbReference>
<dbReference type="EMBL" id="JBICBT010000240">
    <property type="protein sequence ID" value="KAL3119659.1"/>
    <property type="molecule type" value="Genomic_DNA"/>
</dbReference>
<evidence type="ECO:0000256" key="10">
    <source>
        <dbReference type="SAM" id="MobiDB-lite"/>
    </source>
</evidence>
<dbReference type="AlphaFoldDB" id="A0ABD2LWS0"/>
<dbReference type="PANTHER" id="PTHR47634">
    <property type="entry name" value="PROTEIN KINASE DOMAIN-CONTAINING PROTEIN-RELATED"/>
    <property type="match status" value="1"/>
</dbReference>
<feature type="binding site" evidence="9">
    <location>
        <position position="98"/>
    </location>
    <ligand>
        <name>ATP</name>
        <dbReference type="ChEBI" id="CHEBI:30616"/>
    </ligand>
</feature>
<dbReference type="SUPFAM" id="SSF56112">
    <property type="entry name" value="Protein kinase-like (PK-like)"/>
    <property type="match status" value="1"/>
</dbReference>
<keyword evidence="6 9" id="KW-0067">ATP-binding</keyword>
<evidence type="ECO:0000256" key="7">
    <source>
        <dbReference type="ARBA" id="ARBA00047899"/>
    </source>
</evidence>
<dbReference type="SMART" id="SM00220">
    <property type="entry name" value="S_TKc"/>
    <property type="match status" value="1"/>
</dbReference>
<protein>
    <recommendedName>
        <fullName evidence="1">non-specific serine/threonine protein kinase</fullName>
        <ecNumber evidence="1">2.7.11.1</ecNumber>
    </recommendedName>
</protein>
<evidence type="ECO:0000256" key="4">
    <source>
        <dbReference type="ARBA" id="ARBA00022741"/>
    </source>
</evidence>
<dbReference type="FunFam" id="3.30.200.20:FF:000163">
    <property type="entry name" value="SRSF protein kinase 2 isoform X1"/>
    <property type="match status" value="1"/>
</dbReference>
<evidence type="ECO:0000256" key="1">
    <source>
        <dbReference type="ARBA" id="ARBA00012513"/>
    </source>
</evidence>
<evidence type="ECO:0000259" key="11">
    <source>
        <dbReference type="PROSITE" id="PS50011"/>
    </source>
</evidence>
<evidence type="ECO:0000313" key="12">
    <source>
        <dbReference type="EMBL" id="KAL3119659.1"/>
    </source>
</evidence>
<evidence type="ECO:0000256" key="8">
    <source>
        <dbReference type="ARBA" id="ARBA00048679"/>
    </source>
</evidence>
<dbReference type="FunFam" id="1.10.510.10:FF:001037">
    <property type="entry name" value="SRSF protein kinase 2"/>
    <property type="match status" value="1"/>
</dbReference>
<keyword evidence="13" id="KW-1185">Reference proteome</keyword>
<dbReference type="PROSITE" id="PS50011">
    <property type="entry name" value="PROTEIN_KINASE_DOM"/>
    <property type="match status" value="1"/>
</dbReference>
<dbReference type="GO" id="GO:0005524">
    <property type="term" value="F:ATP binding"/>
    <property type="evidence" value="ECO:0007669"/>
    <property type="project" value="UniProtKB-UniRule"/>
</dbReference>
<dbReference type="CDD" id="cd14136">
    <property type="entry name" value="STKc_SRPK"/>
    <property type="match status" value="1"/>
</dbReference>
<feature type="region of interest" description="Disordered" evidence="10">
    <location>
        <begin position="1"/>
        <end position="54"/>
    </location>
</feature>
<gene>
    <name evidence="12" type="ORF">niasHT_006745</name>
</gene>
<dbReference type="EC" id="2.7.11.1" evidence="1"/>
<comment type="caution">
    <text evidence="12">The sequence shown here is derived from an EMBL/GenBank/DDBJ whole genome shotgun (WGS) entry which is preliminary data.</text>
</comment>
<dbReference type="GO" id="GO:0004674">
    <property type="term" value="F:protein serine/threonine kinase activity"/>
    <property type="evidence" value="ECO:0007669"/>
    <property type="project" value="UniProtKB-KW"/>
</dbReference>
<evidence type="ECO:0000256" key="2">
    <source>
        <dbReference type="ARBA" id="ARBA00022527"/>
    </source>
</evidence>
<evidence type="ECO:0000256" key="5">
    <source>
        <dbReference type="ARBA" id="ARBA00022777"/>
    </source>
</evidence>
<name>A0ABD2LWS0_9BILA</name>
<dbReference type="InterPro" id="IPR000719">
    <property type="entry name" value="Prot_kinase_dom"/>
</dbReference>
<sequence>MESEGSSVNNNENPNPEMDDEMMEEEAAHHEDDQPVLGSDEDEQEDPKDYRKGGYHPVQIGDVFKNGRYHVIRKLGWGHFSTVWLSWDIEIKRFVAMKIVKSAEHYTEAALDEIKLLECVRDSDPTDESLQRVVQLLDNFTISGVNGVHVCMVFEVLGCNLLKLIIRSSYAGLPIMLVKRIVKQVLEGLRYLHDKCHIIHTDIKPENVLITMSHEEIKKLAEDAILAGKTGRDMSGSAVCSSKKALKKMDETLTKNKKKKLKKKRKRHRDILEQQLKEIEGMSVEIVSPTKEEMEPITHNCDVNDQQVKESDCKAIKGMSVEMVNSPTNETKMDQMRDMSGSVVCSSEKALEKMDENLTKNKKKKLKKKRKRRRGILEQQLKEIEGMSVEIVSPTNEREPKIDPMALTKKFDVKIADLGNACWTYHHFTEDIQTRQYRSLEVIIGAGYDASADIWSVACMAFELATGDYLFEPHSGGTYSRDEDHLAHIIELLGSIPPTVFKKGEHWREFFHKTGRLLHIPNLKPWSLLEVLTQKYQWPFDQARSFAAFLVPMLNYEPSERATAGQCLEHNWLKNIDE</sequence>
<dbReference type="PROSITE" id="PS00107">
    <property type="entry name" value="PROTEIN_KINASE_ATP"/>
    <property type="match status" value="1"/>
</dbReference>
<dbReference type="Proteomes" id="UP001620626">
    <property type="component" value="Unassembled WGS sequence"/>
</dbReference>
<dbReference type="Gene3D" id="1.10.510.10">
    <property type="entry name" value="Transferase(Phosphotransferase) domain 1"/>
    <property type="match status" value="1"/>
</dbReference>
<comment type="catalytic activity">
    <reaction evidence="7">
        <text>L-threonyl-[protein] + ATP = O-phospho-L-threonyl-[protein] + ADP + H(+)</text>
        <dbReference type="Rhea" id="RHEA:46608"/>
        <dbReference type="Rhea" id="RHEA-COMP:11060"/>
        <dbReference type="Rhea" id="RHEA-COMP:11605"/>
        <dbReference type="ChEBI" id="CHEBI:15378"/>
        <dbReference type="ChEBI" id="CHEBI:30013"/>
        <dbReference type="ChEBI" id="CHEBI:30616"/>
        <dbReference type="ChEBI" id="CHEBI:61977"/>
        <dbReference type="ChEBI" id="CHEBI:456216"/>
        <dbReference type="EC" id="2.7.11.1"/>
    </reaction>
</comment>
<evidence type="ECO:0000256" key="9">
    <source>
        <dbReference type="PROSITE-ProRule" id="PRU10141"/>
    </source>
</evidence>
<dbReference type="Gene3D" id="3.30.200.20">
    <property type="entry name" value="Phosphorylase Kinase, domain 1"/>
    <property type="match status" value="1"/>
</dbReference>
<accession>A0ABD2LWS0</accession>
<keyword evidence="3" id="KW-0808">Transferase</keyword>